<evidence type="ECO:0000256" key="2">
    <source>
        <dbReference type="SAM" id="Phobius"/>
    </source>
</evidence>
<proteinExistence type="predicted"/>
<keyword evidence="2" id="KW-0812">Transmembrane</keyword>
<protein>
    <submittedName>
        <fullName evidence="3">Uncharacterized protein</fullName>
    </submittedName>
</protein>
<feature type="region of interest" description="Disordered" evidence="1">
    <location>
        <begin position="1"/>
        <end position="28"/>
    </location>
</feature>
<evidence type="ECO:0000313" key="3">
    <source>
        <dbReference type="WBParaSite" id="MCU_012418-RA"/>
    </source>
</evidence>
<keyword evidence="2" id="KW-1133">Transmembrane helix</keyword>
<feature type="transmembrane region" description="Helical" evidence="2">
    <location>
        <begin position="31"/>
        <end position="52"/>
    </location>
</feature>
<organism evidence="3">
    <name type="scientific">Mesocestoides corti</name>
    <name type="common">Flatworm</name>
    <dbReference type="NCBI Taxonomy" id="53468"/>
    <lineage>
        <taxon>Eukaryota</taxon>
        <taxon>Metazoa</taxon>
        <taxon>Spiralia</taxon>
        <taxon>Lophotrochozoa</taxon>
        <taxon>Platyhelminthes</taxon>
        <taxon>Cestoda</taxon>
        <taxon>Eucestoda</taxon>
        <taxon>Cyclophyllidea</taxon>
        <taxon>Mesocestoididae</taxon>
        <taxon>Mesocestoides</taxon>
    </lineage>
</organism>
<dbReference type="AlphaFoldDB" id="A0A5K3FW60"/>
<evidence type="ECO:0000256" key="1">
    <source>
        <dbReference type="SAM" id="MobiDB-lite"/>
    </source>
</evidence>
<dbReference type="WBParaSite" id="MCU_012418-RA">
    <property type="protein sequence ID" value="MCU_012418-RA"/>
    <property type="gene ID" value="MCU_012418"/>
</dbReference>
<name>A0A5K3FW60_MESCO</name>
<keyword evidence="2" id="KW-0472">Membrane</keyword>
<accession>A0A5K3FW60</accession>
<sequence>MKKSGTTQPPLFTSHKPEQHVRRRPSGSTSLTTLTIIYTFLNIFVSNSLHAIGWQR</sequence>
<reference evidence="3" key="1">
    <citation type="submission" date="2019-11" db="UniProtKB">
        <authorList>
            <consortium name="WormBaseParasite"/>
        </authorList>
    </citation>
    <scope>IDENTIFICATION</scope>
</reference>
<feature type="compositionally biased region" description="Polar residues" evidence="1">
    <location>
        <begin position="1"/>
        <end position="11"/>
    </location>
</feature>